<reference evidence="3" key="1">
    <citation type="journal article" date="2018" name="Nat. Microbiol.">
        <title>Leveraging single-cell genomics to expand the fungal tree of life.</title>
        <authorList>
            <person name="Ahrendt S.R."/>
            <person name="Quandt C.A."/>
            <person name="Ciobanu D."/>
            <person name="Clum A."/>
            <person name="Salamov A."/>
            <person name="Andreopoulos B."/>
            <person name="Cheng J.F."/>
            <person name="Woyke T."/>
            <person name="Pelin A."/>
            <person name="Henrissat B."/>
            <person name="Reynolds N.K."/>
            <person name="Benny G.L."/>
            <person name="Smith M.E."/>
            <person name="James T.Y."/>
            <person name="Grigoriev I.V."/>
        </authorList>
    </citation>
    <scope>NUCLEOTIDE SEQUENCE [LARGE SCALE GENOMIC DNA]</scope>
</reference>
<feature type="compositionally biased region" description="Low complexity" evidence="1">
    <location>
        <begin position="370"/>
        <end position="387"/>
    </location>
</feature>
<proteinExistence type="predicted"/>
<feature type="region of interest" description="Disordered" evidence="1">
    <location>
        <begin position="246"/>
        <end position="283"/>
    </location>
</feature>
<feature type="region of interest" description="Disordered" evidence="1">
    <location>
        <begin position="410"/>
        <end position="459"/>
    </location>
</feature>
<dbReference type="EMBL" id="KZ994315">
    <property type="protein sequence ID" value="RKO93248.1"/>
    <property type="molecule type" value="Genomic_DNA"/>
</dbReference>
<evidence type="ECO:0000313" key="3">
    <source>
        <dbReference type="Proteomes" id="UP000269721"/>
    </source>
</evidence>
<feature type="compositionally biased region" description="Basic and acidic residues" evidence="1">
    <location>
        <begin position="156"/>
        <end position="176"/>
    </location>
</feature>
<accession>A0A4P9WNH6</accession>
<feature type="compositionally biased region" description="Polar residues" evidence="1">
    <location>
        <begin position="430"/>
        <end position="440"/>
    </location>
</feature>
<dbReference type="Proteomes" id="UP000269721">
    <property type="component" value="Unassembled WGS sequence"/>
</dbReference>
<name>A0A4P9WNH6_9FUNG</name>
<dbReference type="AlphaFoldDB" id="A0A4P9WNH6"/>
<feature type="compositionally biased region" description="Basic and acidic residues" evidence="1">
    <location>
        <begin position="246"/>
        <end position="265"/>
    </location>
</feature>
<gene>
    <name evidence="2" type="ORF">BDK51DRAFT_44797</name>
</gene>
<feature type="compositionally biased region" description="Pro residues" evidence="1">
    <location>
        <begin position="73"/>
        <end position="97"/>
    </location>
</feature>
<feature type="region of interest" description="Disordered" evidence="1">
    <location>
        <begin position="357"/>
        <end position="390"/>
    </location>
</feature>
<evidence type="ECO:0000256" key="1">
    <source>
        <dbReference type="SAM" id="MobiDB-lite"/>
    </source>
</evidence>
<organism evidence="2 3">
    <name type="scientific">Blyttiomyces helicus</name>
    <dbReference type="NCBI Taxonomy" id="388810"/>
    <lineage>
        <taxon>Eukaryota</taxon>
        <taxon>Fungi</taxon>
        <taxon>Fungi incertae sedis</taxon>
        <taxon>Chytridiomycota</taxon>
        <taxon>Chytridiomycota incertae sedis</taxon>
        <taxon>Chytridiomycetes</taxon>
        <taxon>Chytridiomycetes incertae sedis</taxon>
        <taxon>Blyttiomyces</taxon>
    </lineage>
</organism>
<keyword evidence="3" id="KW-1185">Reference proteome</keyword>
<evidence type="ECO:0000313" key="2">
    <source>
        <dbReference type="EMBL" id="RKO93248.1"/>
    </source>
</evidence>
<protein>
    <submittedName>
        <fullName evidence="2">Uncharacterized protein</fullName>
    </submittedName>
</protein>
<feature type="region of interest" description="Disordered" evidence="1">
    <location>
        <begin position="68"/>
        <end position="176"/>
    </location>
</feature>
<sequence>MKAIRTTDDFDEVLTCWDDDEELDDLLDVRRLSSSAPHEKRHQPPQSSLLATLWKSITAKTRPANAVASFPPAFLPPLTPLPPPPPPTDIVRPPLPDPTQRRSWAGSGVEAQRRRVTSSLPPVVAHPREVYQPVMGANPASPPPAPPRIRSSRASSSRDRDPVPHSRPADAPPIRRDWFAGLWPFSRRRAASLPAPAVPAPAPPPPPTLEATLATLSRSPSLIASPGPCTECEGTQFTRDGRACERCDPEARRRSIEERRSEELSRNAPTPVEVSQPAPQRGSRAARILHLDRLRRRNRKSTLPPLQDSIARRGSVEVHPDVDLELLAVAPPPPPLVEKNRLFATLKRGFWRLFGRRTAPSEPAAPPPTTTTSRRTSASRRLTPTPSQSSILNPLIAASLKRTQLATGAAVSPLDPGRASEWARPVASPPSMTVRSASPRQPTPLPRAPSMKQQQRPASDLIASEQLLALYRDMISGVGIDEIAARCGSYDDGRKASRVSA</sequence>